<dbReference type="RefSeq" id="WP_151046694.1">
    <property type="nucleotide sequence ID" value="NZ_VZUL01000003.1"/>
</dbReference>
<dbReference type="EMBL" id="VZUL01000003">
    <property type="protein sequence ID" value="KAB1083389.1"/>
    <property type="molecule type" value="Genomic_DNA"/>
</dbReference>
<evidence type="ECO:0008006" key="3">
    <source>
        <dbReference type="Google" id="ProtNLM"/>
    </source>
</evidence>
<sequence>MSRRRLPKIAALLALGLSAFLATISVVDAQSARVRVRGTIVSLDGSVLNVKTREGTMAAVTLNSGLMVSTVVNASLDDIKPGDYVGIASVPKADGGDGALEVLVFPVAMKGTGEGSFAYDLKPNSTMTNATVSNAVKAVDGRELTLTYKGQEKKMAVPAGTPVVTIASATSADLVAGAPVIINSDKAADGSLSTARVIVGTKGVVPPM</sequence>
<comment type="caution">
    <text evidence="1">The sequence shown here is derived from an EMBL/GenBank/DDBJ whole genome shotgun (WGS) entry which is preliminary data.</text>
</comment>
<reference evidence="1 2" key="1">
    <citation type="submission" date="2019-09" db="EMBL/GenBank/DDBJ databases">
        <title>Genome sequencing of Ng87 strain.</title>
        <authorList>
            <person name="Karasev E.S."/>
            <person name="Andronov E."/>
        </authorList>
    </citation>
    <scope>NUCLEOTIDE SEQUENCE [LARGE SCALE GENOMIC DNA]</scope>
    <source>
        <strain evidence="1 2">Ng87</strain>
    </source>
</reference>
<organism evidence="1 2">
    <name type="scientific">Neorhizobium galegae</name>
    <name type="common">Rhizobium galegae</name>
    <dbReference type="NCBI Taxonomy" id="399"/>
    <lineage>
        <taxon>Bacteria</taxon>
        <taxon>Pseudomonadati</taxon>
        <taxon>Pseudomonadota</taxon>
        <taxon>Alphaproteobacteria</taxon>
        <taxon>Hyphomicrobiales</taxon>
        <taxon>Rhizobiaceae</taxon>
        <taxon>Rhizobium/Agrobacterium group</taxon>
        <taxon>Neorhizobium</taxon>
    </lineage>
</organism>
<dbReference type="Proteomes" id="UP000386575">
    <property type="component" value="Unassembled WGS sequence"/>
</dbReference>
<proteinExistence type="predicted"/>
<evidence type="ECO:0000313" key="2">
    <source>
        <dbReference type="Proteomes" id="UP000386575"/>
    </source>
</evidence>
<name>A0A6A1TN37_NEOGA</name>
<protein>
    <recommendedName>
        <fullName evidence="3">DUF5666 domain-containing protein</fullName>
    </recommendedName>
</protein>
<accession>A0A6A1TN37</accession>
<evidence type="ECO:0000313" key="1">
    <source>
        <dbReference type="EMBL" id="KAB1083389.1"/>
    </source>
</evidence>
<dbReference type="AlphaFoldDB" id="A0A6A1TN37"/>
<gene>
    <name evidence="1" type="ORF">F4V91_27920</name>
</gene>